<dbReference type="RefSeq" id="WP_376837063.1">
    <property type="nucleotide sequence ID" value="NZ_JBHLSW010000015.1"/>
</dbReference>
<dbReference type="EMBL" id="JBHLSW010000015">
    <property type="protein sequence ID" value="MFC0634966.1"/>
    <property type="molecule type" value="Genomic_DNA"/>
</dbReference>
<organism evidence="1 2">
    <name type="scientific">Brevundimonas balnearis</name>
    <dbReference type="NCBI Taxonomy" id="1572858"/>
    <lineage>
        <taxon>Bacteria</taxon>
        <taxon>Pseudomonadati</taxon>
        <taxon>Pseudomonadota</taxon>
        <taxon>Alphaproteobacteria</taxon>
        <taxon>Caulobacterales</taxon>
        <taxon>Caulobacteraceae</taxon>
        <taxon>Brevundimonas</taxon>
    </lineage>
</organism>
<dbReference type="Proteomes" id="UP001589906">
    <property type="component" value="Unassembled WGS sequence"/>
</dbReference>
<name>A0ABV6R5Q4_9CAUL</name>
<accession>A0ABV6R5Q4</accession>
<comment type="caution">
    <text evidence="1">The sequence shown here is derived from an EMBL/GenBank/DDBJ whole genome shotgun (WGS) entry which is preliminary data.</text>
</comment>
<evidence type="ECO:0000313" key="2">
    <source>
        <dbReference type="Proteomes" id="UP001589906"/>
    </source>
</evidence>
<protein>
    <recommendedName>
        <fullName evidence="3">Uracil DNA glycosylase superfamily</fullName>
    </recommendedName>
</protein>
<reference evidence="1 2" key="1">
    <citation type="submission" date="2024-09" db="EMBL/GenBank/DDBJ databases">
        <authorList>
            <person name="Sun Q."/>
            <person name="Mori K."/>
        </authorList>
    </citation>
    <scope>NUCLEOTIDE SEQUENCE [LARGE SCALE GENOMIC DNA]</scope>
    <source>
        <strain evidence="1 2">NCAIM B.02621</strain>
    </source>
</reference>
<evidence type="ECO:0008006" key="3">
    <source>
        <dbReference type="Google" id="ProtNLM"/>
    </source>
</evidence>
<gene>
    <name evidence="1" type="ORF">ACFFGE_13880</name>
</gene>
<sequence>MQTFIDAVRRVDLAAYRRGVTPSELTLSDGRDLFVSYAPFDHIARKAELVLVGLTPGRTQAANALEALQAQLNAGRDREEALAAAKSTASFSGSMRSSLIAMLDLVGVPQKFGRASAAAFFEAWSPLVHFTSMLRYPVYLAGGDNYSGVPAPLSHPVLRKMVETHLAEEAAALPSAIWVPLGGHAEAGLKHLADAGRLDSARILTGLPHPSGANAERIAYFLGRKPRAALSAKTNAERIDAARERLQRQVAGLAGL</sequence>
<keyword evidence="2" id="KW-1185">Reference proteome</keyword>
<evidence type="ECO:0000313" key="1">
    <source>
        <dbReference type="EMBL" id="MFC0634966.1"/>
    </source>
</evidence>
<proteinExistence type="predicted"/>